<feature type="domain" description="DUF7330" evidence="2">
    <location>
        <begin position="58"/>
        <end position="250"/>
    </location>
</feature>
<keyword evidence="4" id="KW-1185">Reference proteome</keyword>
<evidence type="ECO:0000256" key="1">
    <source>
        <dbReference type="SAM" id="MobiDB-lite"/>
    </source>
</evidence>
<dbReference type="Proteomes" id="UP000807469">
    <property type="component" value="Unassembled WGS sequence"/>
</dbReference>
<dbReference type="InterPro" id="IPR055754">
    <property type="entry name" value="DUF7330"/>
</dbReference>
<feature type="region of interest" description="Disordered" evidence="1">
    <location>
        <begin position="1"/>
        <end position="50"/>
    </location>
</feature>
<proteinExistence type="predicted"/>
<sequence>MIVLQENEPALDNKLRAEAAKAPADPSDPPPDYSQVDSENSTPFASTSHPLPDIKSCNFVSLSRQNESVSGSWIIDPSMMVPPALMPPLLSNETEETRKNILLSSHNGSVDARVYVLASQVEPQRRNRVLIETSSKNGSVSTKVHAVASTDPTKIRLPMSISTSSANGRIRVYLPRSFRGPMIITRMNGSIRLTSALQACVTPFSDVNHVQRSFIGHFDPTEWENDAKWTGDELTIDARNGSVNIYFIDENDQPAPSKPKASGFFGRFFH</sequence>
<evidence type="ECO:0000313" key="3">
    <source>
        <dbReference type="EMBL" id="KAF9479860.1"/>
    </source>
</evidence>
<accession>A0A9P6D136</accession>
<organism evidence="3 4">
    <name type="scientific">Pholiota conissans</name>
    <dbReference type="NCBI Taxonomy" id="109636"/>
    <lineage>
        <taxon>Eukaryota</taxon>
        <taxon>Fungi</taxon>
        <taxon>Dikarya</taxon>
        <taxon>Basidiomycota</taxon>
        <taxon>Agaricomycotina</taxon>
        <taxon>Agaricomycetes</taxon>
        <taxon>Agaricomycetidae</taxon>
        <taxon>Agaricales</taxon>
        <taxon>Agaricineae</taxon>
        <taxon>Strophariaceae</taxon>
        <taxon>Pholiota</taxon>
    </lineage>
</organism>
<dbReference type="OrthoDB" id="5289249at2759"/>
<feature type="compositionally biased region" description="Polar residues" evidence="1">
    <location>
        <begin position="35"/>
        <end position="49"/>
    </location>
</feature>
<evidence type="ECO:0000313" key="4">
    <source>
        <dbReference type="Proteomes" id="UP000807469"/>
    </source>
</evidence>
<gene>
    <name evidence="3" type="ORF">BDN70DRAFT_878281</name>
</gene>
<comment type="caution">
    <text evidence="3">The sequence shown here is derived from an EMBL/GenBank/DDBJ whole genome shotgun (WGS) entry which is preliminary data.</text>
</comment>
<dbReference type="Pfam" id="PF24016">
    <property type="entry name" value="DUF7330"/>
    <property type="match status" value="1"/>
</dbReference>
<protein>
    <recommendedName>
        <fullName evidence="2">DUF7330 domain-containing protein</fullName>
    </recommendedName>
</protein>
<dbReference type="AlphaFoldDB" id="A0A9P6D136"/>
<name>A0A9P6D136_9AGAR</name>
<reference evidence="3" key="1">
    <citation type="submission" date="2020-11" db="EMBL/GenBank/DDBJ databases">
        <authorList>
            <consortium name="DOE Joint Genome Institute"/>
            <person name="Ahrendt S."/>
            <person name="Riley R."/>
            <person name="Andreopoulos W."/>
            <person name="Labutti K."/>
            <person name="Pangilinan J."/>
            <person name="Ruiz-Duenas F.J."/>
            <person name="Barrasa J.M."/>
            <person name="Sanchez-Garcia M."/>
            <person name="Camarero S."/>
            <person name="Miyauchi S."/>
            <person name="Serrano A."/>
            <person name="Linde D."/>
            <person name="Babiker R."/>
            <person name="Drula E."/>
            <person name="Ayuso-Fernandez I."/>
            <person name="Pacheco R."/>
            <person name="Padilla G."/>
            <person name="Ferreira P."/>
            <person name="Barriuso J."/>
            <person name="Kellner H."/>
            <person name="Castanera R."/>
            <person name="Alfaro M."/>
            <person name="Ramirez L."/>
            <person name="Pisabarro A.G."/>
            <person name="Kuo A."/>
            <person name="Tritt A."/>
            <person name="Lipzen A."/>
            <person name="He G."/>
            <person name="Yan M."/>
            <person name="Ng V."/>
            <person name="Cullen D."/>
            <person name="Martin F."/>
            <person name="Rosso M.-N."/>
            <person name="Henrissat B."/>
            <person name="Hibbett D."/>
            <person name="Martinez A.T."/>
            <person name="Grigoriev I.V."/>
        </authorList>
    </citation>
    <scope>NUCLEOTIDE SEQUENCE</scope>
    <source>
        <strain evidence="3">CIRM-BRFM 674</strain>
    </source>
</reference>
<dbReference type="EMBL" id="MU155204">
    <property type="protein sequence ID" value="KAF9479860.1"/>
    <property type="molecule type" value="Genomic_DNA"/>
</dbReference>
<evidence type="ECO:0000259" key="2">
    <source>
        <dbReference type="Pfam" id="PF24016"/>
    </source>
</evidence>